<evidence type="ECO:0000256" key="7">
    <source>
        <dbReference type="SAM" id="Phobius"/>
    </source>
</evidence>
<feature type="region of interest" description="Disordered" evidence="6">
    <location>
        <begin position="69"/>
        <end position="121"/>
    </location>
</feature>
<feature type="compositionally biased region" description="Low complexity" evidence="6">
    <location>
        <begin position="607"/>
        <end position="630"/>
    </location>
</feature>
<dbReference type="EMBL" id="OZ023711">
    <property type="protein sequence ID" value="CAK9860041.1"/>
    <property type="molecule type" value="Genomic_DNA"/>
</dbReference>
<keyword evidence="10" id="KW-1185">Reference proteome</keyword>
<keyword evidence="4 7" id="KW-1133">Transmembrane helix</keyword>
<reference evidence="9" key="1">
    <citation type="submission" date="2024-03" db="EMBL/GenBank/DDBJ databases">
        <authorList>
            <consortium name="ELIXIR-Norway"/>
            <consortium name="Elixir Norway"/>
        </authorList>
    </citation>
    <scope>NUCLEOTIDE SEQUENCE</scope>
</reference>
<evidence type="ECO:0000313" key="9">
    <source>
        <dbReference type="EMBL" id="CAK9860041.1"/>
    </source>
</evidence>
<dbReference type="Proteomes" id="UP001497522">
    <property type="component" value="Chromosome 10"/>
</dbReference>
<dbReference type="PANTHER" id="PTHR31618">
    <property type="entry name" value="MECHANOSENSITIVE ION CHANNEL PROTEIN 5"/>
    <property type="match status" value="1"/>
</dbReference>
<keyword evidence="5 7" id="KW-0472">Membrane</keyword>
<protein>
    <recommendedName>
        <fullName evidence="8">Mechanosensitive ion channel MscS domain-containing protein</fullName>
    </recommendedName>
</protein>
<dbReference type="PANTHER" id="PTHR31618:SF1">
    <property type="entry name" value="EF-HAND DOMAIN-CONTAINING PROTEIN"/>
    <property type="match status" value="1"/>
</dbReference>
<feature type="region of interest" description="Disordered" evidence="6">
    <location>
        <begin position="261"/>
        <end position="293"/>
    </location>
</feature>
<keyword evidence="3 7" id="KW-0812">Transmembrane</keyword>
<organism evidence="9 10">
    <name type="scientific">Sphagnum jensenii</name>
    <dbReference type="NCBI Taxonomy" id="128206"/>
    <lineage>
        <taxon>Eukaryota</taxon>
        <taxon>Viridiplantae</taxon>
        <taxon>Streptophyta</taxon>
        <taxon>Embryophyta</taxon>
        <taxon>Bryophyta</taxon>
        <taxon>Sphagnophytina</taxon>
        <taxon>Sphagnopsida</taxon>
        <taxon>Sphagnales</taxon>
        <taxon>Sphagnaceae</taxon>
        <taxon>Sphagnum</taxon>
    </lineage>
</organism>
<comment type="similarity">
    <text evidence="2">Belongs to the MscS (TC 1.A.23) family.</text>
</comment>
<feature type="domain" description="Mechanosensitive ion channel MscS" evidence="8">
    <location>
        <begin position="856"/>
        <end position="919"/>
    </location>
</feature>
<accession>A0ABP1ABW6</accession>
<dbReference type="InterPro" id="IPR010920">
    <property type="entry name" value="LSM_dom_sf"/>
</dbReference>
<dbReference type="Gene3D" id="2.30.30.60">
    <property type="match status" value="1"/>
</dbReference>
<evidence type="ECO:0000256" key="5">
    <source>
        <dbReference type="ARBA" id="ARBA00023136"/>
    </source>
</evidence>
<evidence type="ECO:0000259" key="8">
    <source>
        <dbReference type="Pfam" id="PF00924"/>
    </source>
</evidence>
<feature type="region of interest" description="Disordered" evidence="6">
    <location>
        <begin position="139"/>
        <end position="172"/>
    </location>
</feature>
<feature type="transmembrane region" description="Helical" evidence="7">
    <location>
        <begin position="392"/>
        <end position="417"/>
    </location>
</feature>
<dbReference type="InterPro" id="IPR006685">
    <property type="entry name" value="MscS_channel_2nd"/>
</dbReference>
<feature type="transmembrane region" description="Helical" evidence="7">
    <location>
        <begin position="812"/>
        <end position="838"/>
    </location>
</feature>
<feature type="compositionally biased region" description="Basic and acidic residues" evidence="6">
    <location>
        <begin position="147"/>
        <end position="164"/>
    </location>
</feature>
<dbReference type="InterPro" id="IPR023408">
    <property type="entry name" value="MscS_beta-dom_sf"/>
</dbReference>
<dbReference type="Pfam" id="PF00924">
    <property type="entry name" value="MS_channel_2nd"/>
    <property type="match status" value="1"/>
</dbReference>
<evidence type="ECO:0000256" key="2">
    <source>
        <dbReference type="ARBA" id="ARBA00008017"/>
    </source>
</evidence>
<gene>
    <name evidence="9" type="ORF">CSSPJE1EN2_LOCUS3036</name>
</gene>
<feature type="compositionally biased region" description="Basic residues" evidence="6">
    <location>
        <begin position="262"/>
        <end position="274"/>
    </location>
</feature>
<feature type="region of interest" description="Disordered" evidence="6">
    <location>
        <begin position="606"/>
        <end position="631"/>
    </location>
</feature>
<evidence type="ECO:0000256" key="6">
    <source>
        <dbReference type="SAM" id="MobiDB-lite"/>
    </source>
</evidence>
<evidence type="ECO:0000256" key="4">
    <source>
        <dbReference type="ARBA" id="ARBA00022989"/>
    </source>
</evidence>
<name>A0ABP1ABW6_9BRYO</name>
<proteinExistence type="inferred from homology"/>
<feature type="transmembrane region" description="Helical" evidence="7">
    <location>
        <begin position="844"/>
        <end position="867"/>
    </location>
</feature>
<feature type="transmembrane region" description="Helical" evidence="7">
    <location>
        <begin position="476"/>
        <end position="493"/>
    </location>
</feature>
<evidence type="ECO:0000256" key="1">
    <source>
        <dbReference type="ARBA" id="ARBA00004141"/>
    </source>
</evidence>
<feature type="transmembrane region" description="Helical" evidence="7">
    <location>
        <begin position="429"/>
        <end position="456"/>
    </location>
</feature>
<dbReference type="SUPFAM" id="SSF50182">
    <property type="entry name" value="Sm-like ribonucleoproteins"/>
    <property type="match status" value="1"/>
</dbReference>
<comment type="subcellular location">
    <subcellularLocation>
        <location evidence="1">Membrane</location>
        <topology evidence="1">Multi-pass membrane protein</topology>
    </subcellularLocation>
</comment>
<evidence type="ECO:0000313" key="10">
    <source>
        <dbReference type="Proteomes" id="UP001497522"/>
    </source>
</evidence>
<dbReference type="InterPro" id="IPR016688">
    <property type="entry name" value="MscS-like_plants/fungi"/>
</dbReference>
<evidence type="ECO:0000256" key="3">
    <source>
        <dbReference type="ARBA" id="ARBA00022692"/>
    </source>
</evidence>
<sequence length="1038" mass="115791">MDRLKSTLSRSNYRHVWKAHPEMLHMNCKGLSESDHDHHCNVVEQDEQHACGYHKISKSTNPFVVVSIDGSTSERNGGSRGGRDHRRNVDGEGLLRLEQAAVTSNPAGGTEKELQPVSHGLSRECSYDFPLDKRELETRPAAAAAAAKEEEDHKKTSIAAHEEQLDQSCKKTTRRAAAAGSSFDFGVSVDPPTQLIGSFLQRQRESGGNSLDMGLNNMDLEDAGATSHCNFRDSCENSQLLQAGGDMEVLDSTATADDWTKLRSRSRSRNKSTKSFKLYSGERRSSDPDTPASVSGVLQAAATFNRQKSRIAEMPPAPAASDKCNPMMQSGGIAAAAAAGQDQQHKSHQLRSQQLKSGVLRHTGMLGRLEEEDDPLKDVDVPDCYRSQKWNYLIFLEFVAFVMIVGALVCSTVVPHLRRHVTLWGLNLWRWVVLALVIVCGRLVSSWIIRVVVFFLEQSFLLRKKVLYFVYGLRRGVQNCLWLSFVLLAWHFVFDPRVQQATKVLIYVTKVLQCLLIAAALAMVKTLLVKVLASCFHVDTYFERIRDSLYNQYLLETLSGPPLFKAAAAASQSSIAAALQQQKLENEIAGLRNAGAVAPGLVKPMIRSSSSSRNKNKTTTTNNSSSNNNTAIGIEDAVQKKKSGFIGRGSGLGGGGADDDYNSKNKNKKCETISIEELNKLSRKNISAWNMKRLVKLVKHTGVVTLADNIHDDVNNGETEVNSEWQAKIAAKQIFKNVAKPGCKFIDKDDLLQFVSEEEVTHVLALFDAAVQSEKITAQALMNWTVNVYKERRALALSLCDTKTAVNKLHHFINALMFMTVIIIWLLVLGIATTHLILFLSSQLLLIVFVFGNTCKQIFEAIIFLFVMHPFDVGDRCVIDGNQLVVEEMNILTTVFLGDADVKIWYPNSVLATKPIQNFYRSPDMGDNFDFIVAASTPAEKIAQLKERIGRYIQCKSNHWKPDFCLIILDIVEMHKLLLSLGLTHTINHQDFNEKMSRKSDLLWEMKKIFEDLHIDYHLQPQDIILHTGTNNFPITCL</sequence>